<evidence type="ECO:0000313" key="2">
    <source>
        <dbReference type="EMBL" id="EGD56720.1"/>
    </source>
</evidence>
<reference evidence="2 3" key="1">
    <citation type="journal article" date="2011" name="J. Bacteriol.">
        <title>Draft Genome Sequence of Gordonia neofelifaecis NRRL B-59395, a Cholesterol-Degrading Actinomycete.</title>
        <authorList>
            <person name="Ge F."/>
            <person name="Li W."/>
            <person name="Chen G."/>
            <person name="Liu Y."/>
            <person name="Zhang G."/>
            <person name="Yong B."/>
            <person name="Wang Q."/>
            <person name="Wang N."/>
            <person name="Huang Z."/>
            <person name="Li W."/>
            <person name="Wang J."/>
            <person name="Wu C."/>
            <person name="Xie Q."/>
            <person name="Liu G."/>
        </authorList>
    </citation>
    <scope>NUCLEOTIDE SEQUENCE [LARGE SCALE GENOMIC DNA]</scope>
    <source>
        <strain evidence="2 3">NRRL B-59395</strain>
    </source>
</reference>
<dbReference type="InterPro" id="IPR029058">
    <property type="entry name" value="AB_hydrolase_fold"/>
</dbReference>
<proteinExistence type="predicted"/>
<dbReference type="OrthoDB" id="345573at2"/>
<evidence type="ECO:0000313" key="3">
    <source>
        <dbReference type="Proteomes" id="UP000035065"/>
    </source>
</evidence>
<protein>
    <recommendedName>
        <fullName evidence="1">AB hydrolase-1 domain-containing protein</fullName>
    </recommendedName>
</protein>
<gene>
    <name evidence="2" type="ORF">SCNU_00040</name>
</gene>
<feature type="domain" description="AB hydrolase-1" evidence="1">
    <location>
        <begin position="57"/>
        <end position="166"/>
    </location>
</feature>
<accession>F1YE87</accession>
<sequence>MTAVDPDTARRAAKAPRAILAGTDLGRAAWEFGAYACTFPVMSTAPVSPDCQPVLVLPGFTTSDRTTTPLRMTLKNLGYPTYGWGLGVNVGPSDRILRGMRRKLDAIERLHGQPVSIIGWSLGGIFARELARQTPEMVRQVITLGSPFRMQRHAQSNARFAYRLAKPLHARMLDFPLEADAPPLEMPSTALYSRLDGIAAWQVCRDDPSDLSENIEVLCSHLGFGHNLPAVWAVADRLSLPAGTLEPFVPPKMLRPFFPKVSG</sequence>
<dbReference type="EMBL" id="AEUD01000001">
    <property type="protein sequence ID" value="EGD56720.1"/>
    <property type="molecule type" value="Genomic_DNA"/>
</dbReference>
<dbReference type="AlphaFoldDB" id="F1YE87"/>
<dbReference type="Gene3D" id="3.40.50.1820">
    <property type="entry name" value="alpha/beta hydrolase"/>
    <property type="match status" value="1"/>
</dbReference>
<dbReference type="InterPro" id="IPR000073">
    <property type="entry name" value="AB_hydrolase_1"/>
</dbReference>
<dbReference type="STRING" id="644548.SCNU_00040"/>
<evidence type="ECO:0000259" key="1">
    <source>
        <dbReference type="Pfam" id="PF00561"/>
    </source>
</evidence>
<dbReference type="GO" id="GO:0003824">
    <property type="term" value="F:catalytic activity"/>
    <property type="evidence" value="ECO:0007669"/>
    <property type="project" value="UniProtKB-ARBA"/>
</dbReference>
<dbReference type="Pfam" id="PF00561">
    <property type="entry name" value="Abhydrolase_1"/>
    <property type="match status" value="1"/>
</dbReference>
<dbReference type="RefSeq" id="WP_009677285.1">
    <property type="nucleotide sequence ID" value="NZ_AEUD01000001.1"/>
</dbReference>
<dbReference type="eggNOG" id="COG1075">
    <property type="taxonomic scope" value="Bacteria"/>
</dbReference>
<keyword evidence="3" id="KW-1185">Reference proteome</keyword>
<comment type="caution">
    <text evidence="2">The sequence shown here is derived from an EMBL/GenBank/DDBJ whole genome shotgun (WGS) entry which is preliminary data.</text>
</comment>
<organism evidence="2 3">
    <name type="scientific">Gordonia neofelifaecis NRRL B-59395</name>
    <dbReference type="NCBI Taxonomy" id="644548"/>
    <lineage>
        <taxon>Bacteria</taxon>
        <taxon>Bacillati</taxon>
        <taxon>Actinomycetota</taxon>
        <taxon>Actinomycetes</taxon>
        <taxon>Mycobacteriales</taxon>
        <taxon>Gordoniaceae</taxon>
        <taxon>Gordonia</taxon>
    </lineage>
</organism>
<dbReference type="Proteomes" id="UP000035065">
    <property type="component" value="Unassembled WGS sequence"/>
</dbReference>
<name>F1YE87_9ACTN</name>
<dbReference type="SUPFAM" id="SSF53474">
    <property type="entry name" value="alpha/beta-Hydrolases"/>
    <property type="match status" value="1"/>
</dbReference>